<evidence type="ECO:0000256" key="5">
    <source>
        <dbReference type="ARBA" id="ARBA00022728"/>
    </source>
</evidence>
<keyword evidence="4" id="KW-0479">Metal-binding</keyword>
<keyword evidence="10" id="KW-0508">mRNA splicing</keyword>
<dbReference type="InterPro" id="IPR055494">
    <property type="entry name" value="DUF7066"/>
</dbReference>
<evidence type="ECO:0000259" key="20">
    <source>
        <dbReference type="PROSITE" id="PS50174"/>
    </source>
</evidence>
<feature type="compositionally biased region" description="Acidic residues" evidence="17">
    <location>
        <begin position="1281"/>
        <end position="1292"/>
    </location>
</feature>
<dbReference type="InterPro" id="IPR034991">
    <property type="entry name" value="RBM5_RRM1"/>
</dbReference>
<dbReference type="Pfam" id="PF17780">
    <property type="entry name" value="OCRE"/>
    <property type="match status" value="1"/>
</dbReference>
<feature type="domain" description="RRM" evidence="18">
    <location>
        <begin position="1762"/>
        <end position="1846"/>
    </location>
</feature>
<feature type="region of interest" description="Disordered" evidence="17">
    <location>
        <begin position="1143"/>
        <end position="1170"/>
    </location>
</feature>
<dbReference type="PROSITE" id="PS50102">
    <property type="entry name" value="RRM"/>
    <property type="match status" value="2"/>
</dbReference>
<dbReference type="SMART" id="SM00360">
    <property type="entry name" value="RRM"/>
    <property type="match status" value="4"/>
</dbReference>
<comment type="subunit">
    <text evidence="13">Component of the spliceosome A complex (also known as the prespliceosome). Appears to dissociate from the spliceosome upon formation of the spliceosome B complex (also known as the precatalytic spliceosome), in which the heterotrimeric U4/U6.U5 snRNPs are bound.</text>
</comment>
<feature type="region of interest" description="Disordered" evidence="17">
    <location>
        <begin position="523"/>
        <end position="599"/>
    </location>
</feature>
<evidence type="ECO:0000256" key="12">
    <source>
        <dbReference type="ARBA" id="ARBA00055013"/>
    </source>
</evidence>
<dbReference type="InterPro" id="IPR001876">
    <property type="entry name" value="Znf_RanBP2"/>
</dbReference>
<feature type="compositionally biased region" description="Low complexity" evidence="17">
    <location>
        <begin position="1293"/>
        <end position="1302"/>
    </location>
</feature>
<dbReference type="InterPro" id="IPR012677">
    <property type="entry name" value="Nucleotide-bd_a/b_plait_sf"/>
</dbReference>
<organism evidence="22 23">
    <name type="scientific">Pelobates cultripes</name>
    <name type="common">Western spadefoot toad</name>
    <dbReference type="NCBI Taxonomy" id="61616"/>
    <lineage>
        <taxon>Eukaryota</taxon>
        <taxon>Metazoa</taxon>
        <taxon>Chordata</taxon>
        <taxon>Craniata</taxon>
        <taxon>Vertebrata</taxon>
        <taxon>Euteleostomi</taxon>
        <taxon>Amphibia</taxon>
        <taxon>Batrachia</taxon>
        <taxon>Anura</taxon>
        <taxon>Pelobatoidea</taxon>
        <taxon>Pelobatidae</taxon>
        <taxon>Pelobates</taxon>
    </lineage>
</organism>
<comment type="function">
    <text evidence="12">Component of the spliceosome A complex. Regulates alternative splicing of a number of mRNAs. May modulate splice site pairing after recruitment of the U1 and U2 snRNPs to the 5' and 3' splice sites of the intron.</text>
</comment>
<feature type="domain" description="RRM" evidence="18">
    <location>
        <begin position="1629"/>
        <end position="1709"/>
    </location>
</feature>
<dbReference type="Pfam" id="PF23217">
    <property type="entry name" value="DUF7066"/>
    <property type="match status" value="1"/>
</dbReference>
<evidence type="ECO:0000313" key="22">
    <source>
        <dbReference type="EMBL" id="CAH2312525.1"/>
    </source>
</evidence>
<dbReference type="SUPFAM" id="SSF54928">
    <property type="entry name" value="RNA-binding domain, RBD"/>
    <property type="match status" value="4"/>
</dbReference>
<evidence type="ECO:0000256" key="13">
    <source>
        <dbReference type="ARBA" id="ARBA00065904"/>
    </source>
</evidence>
<evidence type="ECO:0000259" key="21">
    <source>
        <dbReference type="PROSITE" id="PS50199"/>
    </source>
</evidence>
<feature type="compositionally biased region" description="Basic and acidic residues" evidence="17">
    <location>
        <begin position="1209"/>
        <end position="1252"/>
    </location>
</feature>
<dbReference type="FunFam" id="3.30.70.330:FF:000114">
    <property type="entry name" value="RNA-binding protein 10 isoform X1"/>
    <property type="match status" value="1"/>
</dbReference>
<dbReference type="InterPro" id="IPR035979">
    <property type="entry name" value="RBD_domain_sf"/>
</dbReference>
<evidence type="ECO:0000256" key="14">
    <source>
        <dbReference type="PROSITE-ProRule" id="PRU00176"/>
    </source>
</evidence>
<dbReference type="CDD" id="cd16168">
    <property type="entry name" value="OCRE_RBM5"/>
    <property type="match status" value="1"/>
</dbReference>
<protein>
    <submittedName>
        <fullName evidence="22">RNA-binding 5 isoform X1</fullName>
    </submittedName>
</protein>
<dbReference type="FunFam" id="3.30.70.330:FF:000110">
    <property type="entry name" value="RNA-binding protein 10 isoform X1"/>
    <property type="match status" value="1"/>
</dbReference>
<evidence type="ECO:0000256" key="6">
    <source>
        <dbReference type="ARBA" id="ARBA00022737"/>
    </source>
</evidence>
<dbReference type="InterPro" id="IPR013087">
    <property type="entry name" value="Znf_C2H2_type"/>
</dbReference>
<comment type="similarity">
    <text evidence="2">Belongs to the RBM5/RBM10 family.</text>
</comment>
<dbReference type="InterPro" id="IPR000467">
    <property type="entry name" value="G_patch_dom"/>
</dbReference>
<dbReference type="PANTHER" id="PTHR13948">
    <property type="entry name" value="RNA-BINDING PROTEIN"/>
    <property type="match status" value="1"/>
</dbReference>
<dbReference type="Gene3D" id="4.10.1060.10">
    <property type="entry name" value="Zinc finger, RanBP2-type"/>
    <property type="match status" value="1"/>
</dbReference>
<feature type="region of interest" description="Disordered" evidence="17">
    <location>
        <begin position="994"/>
        <end position="1048"/>
    </location>
</feature>
<sequence>MWTGPRSPIPSFRGRIEEPFASRFPLGFHPRLRGHGDRGHGERDHPPFPFHDTTRGSHTRFPGHGVGHFAYRPMDGPEGAWKGEGIPQDEQGMSGGFYHEKMSQGFPRNERLPGNYRPQEMKPLGFKETDMTSLGFGEREVPDEDYRSLTAPDMDYRERVGSLVDQTKREIPDVDYRSAEGSAIAFRERLPPVTMSKEREALEYRERLSFLREREATELKTRERLAAEMGYREREGVTLEFKQRLAVMLELREREVASLGLRERGGAERLLREREAAELLFREREAAELLLRGREAASLEHRQREVPVVDYRDRRIPAHYAERESVGLAFRATETATPRYREHDRGLDYRERDEAGLQHWGRAVHDYGEVRKIELPYGEKERLVSEYREQEMTYQEYKERGTLVIDYKNTDTADLDLRGRETVGENFKEHDTTGTVYKEGKNTEYQKRDSLDLAKQNYVQSEKGYILGESDIDGRDRESNLMEYGQVKSTILETREKKIQRLDYRENTDSDYRAKESRGADYWGKETTDSDYREKKKADSDYRDKDGSDKRSTEHKDKKSKGDDHKERKGNKELKQEDSQTIDYNKQLNPDPKRTEPLAMRDDKNLLLSYKHGKVPALTNKDRIAASKSEATMIKKSLQIDPTEGASKLTSYPGKLDMDFRDRPNTKSLSLVEKKTASDTLRDMPTSDMLGSRDQDMRSKKNFAQSLDGGSGDQDFRTTGYVQKKDEDLRSGKSMANPELLAKNALLFDFLRMATQELNQQAGQKSIKTETETQRLSLPPVKPLVDASKVPSSADEAITGKDKRTASGHAGIEFIGRQDADYRNMDYNDVDLRLKYNQEKRSMDKRSREDILPGSKDKDYRRASLPEGVTRILWMDGLPTGGSREEILCALHAAHKLPENVNLIGYIPGYSLGSVCVEFSLVEEAVRCMEANKGSIMFRGKKVTLKYIPNSDRWNCQQCDAVNVLSKERCWQCSALRSGTDHLPTRDLLKAVKTPIIPQAPRGKKRKAKQASTARSPEKWKEKSPMREKIMQPNQRPGKRGAQVAESESATVMLKGISPSSRHESVVRALESFVRLSNRDVRILKHHRHADHRGTNYGFVDLKNHKEAVRLIGLIRHMSPPLTIDGNQISVELAVGQRRTEPYRNEQGKFQKGNKNISGQGKRQKGQRKGVAYAGFTAEADNEGPSYIFDPKTGLYIDPLTDMCYDPKAERKRDEGTSQKADRAEQDGDSQRRRGFREDKEKGRAIGEEPFKKPLPPSTTKKEEPPPEPKVNPLIGLIGEYGDDSEEEEDQEQLLLPPVQKKTPPRPPPPQPPSPVPVPKLIPKPVPKPALTASSAQEKLTDWKKLACLLCRRQFPNKDALTRHQLLSDLHKQNLAIHQKIKQSEKELAYLNQKEREENQSIQRRLQQAKKELEELEKEEEGGRQEKTEYFDIDFHSPERKKHKISSASYSTFVRRTITANANEKKTKKVTIHLNETIRQSEAWTRLAHARTRQFGSFEALDQAAQSIVDRSVYRGNSLAAVYRNQPRIRIPDVSRSERSGRYGSAFDRDDRDDRDGRSRRRDSDYKRYRDDRNDRYDDYRDYDSPERDRDRERERRNSDRSEDGYHSDSEYLDQDYRNDYYMDEKESKTIMLRGLPINISENDIRELVESFEGPQPADVRLMKRKTGLSRGFAFVEFYHLQDATSWMEANQKKLVIQGKNIAMHYSNPRPKFEDWLCSKCGLYNFRRRLKCFRCGAAKTDSEVEAPAGASEAAQSVNYNSDTIILRNIGPHTVVDSILSALAPYVSLVVSNIRLIKDKQTQQNRGFAFVQLPSSLEAAQLLQILQTLHPPLKIDGKTIGVDFAKSARKDLVLQDGHRVSAFSVASTAIAAAQWSSTQQAQQSGDSTEYGYVPPGQEGYGPYGQYSQEYQQYYQQGGATEPGAVTPADGSSPPTPSTTAAVVCQSPQLYQQPGSPTQPSTSATASTSTPANATTGTEDVAPPNAIIPGVKYSVPDTSTYQYDESSGYYYDPQTGLYYDPNSQYYYNSLTQQYLYWDGEKQTYLPASDASAQSGTQANGAPMNPTNSKEGKEKKEKPKSKTAQQIAKDMERWAKSLNKQKENFKNSFQPLSSRDEERKESAAADAGFALFEKKVGLATEYAMQQGSLLERQLMPDMMMMINTEEERPPKRALVAAYSGDSDNEEEPERQLGTVDEEKLTDYKKMACLLCRRQFPNKDALTRHQQLSDLHKQNLDVYRRSKLSEQDLEALEQREREAKYRDRAAERREKYGIPEPPEPKRKKQFDHAVINYEQPTKDGIDTSNIGNKMLQAMGWKEGSGLGRKSQGITAPIQAQVRMRGAGLGVKGSSYGTDPANTYKDAVRKAMFARFTEME</sequence>
<dbReference type="PROSITE" id="PS50174">
    <property type="entry name" value="G_PATCH"/>
    <property type="match status" value="1"/>
</dbReference>
<dbReference type="SMART" id="SM00443">
    <property type="entry name" value="G_patch"/>
    <property type="match status" value="1"/>
</dbReference>
<feature type="region of interest" description="Disordered" evidence="17">
    <location>
        <begin position="841"/>
        <end position="860"/>
    </location>
</feature>
<feature type="domain" description="C2H2-type" evidence="19">
    <location>
        <begin position="2203"/>
        <end position="2228"/>
    </location>
</feature>
<dbReference type="Pfam" id="PF00076">
    <property type="entry name" value="RRM_1"/>
    <property type="match status" value="1"/>
</dbReference>
<feature type="compositionally biased region" description="Basic and acidic residues" evidence="17">
    <location>
        <begin position="656"/>
        <end position="665"/>
    </location>
</feature>
<feature type="region of interest" description="Disordered" evidence="17">
    <location>
        <begin position="1209"/>
        <end position="1338"/>
    </location>
</feature>
<keyword evidence="11" id="KW-0539">Nucleus</keyword>
<dbReference type="GO" id="GO:0008270">
    <property type="term" value="F:zinc ion binding"/>
    <property type="evidence" value="ECO:0007669"/>
    <property type="project" value="UniProtKB-KW"/>
</dbReference>
<feature type="compositionally biased region" description="Basic and acidic residues" evidence="17">
    <location>
        <begin position="523"/>
        <end position="578"/>
    </location>
</feature>
<comment type="subcellular location">
    <subcellularLocation>
        <location evidence="1">Nucleus</location>
    </subcellularLocation>
</comment>
<dbReference type="GO" id="GO:0005681">
    <property type="term" value="C:spliceosomal complex"/>
    <property type="evidence" value="ECO:0007669"/>
    <property type="project" value="UniProtKB-KW"/>
</dbReference>
<dbReference type="CDD" id="cd12752">
    <property type="entry name" value="RRM1_RBM5"/>
    <property type="match status" value="1"/>
</dbReference>
<feature type="coiled-coil region" evidence="16">
    <location>
        <begin position="1392"/>
        <end position="1426"/>
    </location>
</feature>
<feature type="domain" description="G-patch" evidence="20">
    <location>
        <begin position="2299"/>
        <end position="2345"/>
    </location>
</feature>
<feature type="domain" description="RanBP2-type" evidence="21">
    <location>
        <begin position="950"/>
        <end position="979"/>
    </location>
</feature>
<dbReference type="InterPro" id="IPR034993">
    <property type="entry name" value="RBM5_RRM2"/>
</dbReference>
<dbReference type="InterPro" id="IPR036443">
    <property type="entry name" value="Znf_RanBP2_sf"/>
</dbReference>
<feature type="region of interest" description="Disordered" evidence="17">
    <location>
        <begin position="2097"/>
        <end position="2117"/>
    </location>
</feature>
<proteinExistence type="inferred from homology"/>
<gene>
    <name evidence="22" type="ORF">PECUL_23A020651</name>
</gene>
<feature type="region of interest" description="Disordered" evidence="17">
    <location>
        <begin position="1918"/>
        <end position="1991"/>
    </location>
</feature>
<keyword evidence="5" id="KW-0747">Spliceosome</keyword>
<dbReference type="PANTHER" id="PTHR13948:SF21">
    <property type="entry name" value="RNA-BINDING PROTEIN 5"/>
    <property type="match status" value="1"/>
</dbReference>
<evidence type="ECO:0000256" key="4">
    <source>
        <dbReference type="ARBA" id="ARBA00022723"/>
    </source>
</evidence>
<feature type="compositionally biased region" description="Basic and acidic residues" evidence="17">
    <location>
        <begin position="672"/>
        <end position="682"/>
    </location>
</feature>
<dbReference type="InterPro" id="IPR000504">
    <property type="entry name" value="RRM_dom"/>
</dbReference>
<evidence type="ECO:0000256" key="15">
    <source>
        <dbReference type="PROSITE-ProRule" id="PRU00322"/>
    </source>
</evidence>
<dbReference type="PROSITE" id="PS50199">
    <property type="entry name" value="ZF_RANBP2_2"/>
    <property type="match status" value="2"/>
</dbReference>
<dbReference type="EMBL" id="OW240919">
    <property type="protein sequence ID" value="CAH2312525.1"/>
    <property type="molecule type" value="Genomic_DNA"/>
</dbReference>
<dbReference type="Pfam" id="PF00641">
    <property type="entry name" value="Zn_ribbon_RanBP"/>
    <property type="match status" value="1"/>
</dbReference>
<keyword evidence="8" id="KW-0862">Zinc</keyword>
<feature type="region of interest" description="Disordered" evidence="17">
    <location>
        <begin position="1533"/>
        <end position="1613"/>
    </location>
</feature>
<feature type="region of interest" description="Disordered" evidence="17">
    <location>
        <begin position="655"/>
        <end position="735"/>
    </location>
</feature>
<evidence type="ECO:0000259" key="19">
    <source>
        <dbReference type="PROSITE" id="PS50157"/>
    </source>
</evidence>
<evidence type="ECO:0000256" key="2">
    <source>
        <dbReference type="ARBA" id="ARBA00009144"/>
    </source>
</evidence>
<evidence type="ECO:0000256" key="9">
    <source>
        <dbReference type="ARBA" id="ARBA00022884"/>
    </source>
</evidence>
<evidence type="ECO:0000256" key="17">
    <source>
        <dbReference type="SAM" id="MobiDB-lite"/>
    </source>
</evidence>
<evidence type="ECO:0000313" key="23">
    <source>
        <dbReference type="Proteomes" id="UP001295444"/>
    </source>
</evidence>
<evidence type="ECO:0000256" key="11">
    <source>
        <dbReference type="ARBA" id="ARBA00023242"/>
    </source>
</evidence>
<accession>A0AAD1SV79</accession>
<feature type="region of interest" description="Disordered" evidence="17">
    <location>
        <begin position="25"/>
        <end position="55"/>
    </location>
</feature>
<dbReference type="CDD" id="cd12755">
    <property type="entry name" value="RRM2_RBM5"/>
    <property type="match status" value="1"/>
</dbReference>
<feature type="compositionally biased region" description="Basic and acidic residues" evidence="17">
    <location>
        <begin position="1016"/>
        <end position="1030"/>
    </location>
</feature>
<evidence type="ECO:0000259" key="18">
    <source>
        <dbReference type="PROSITE" id="PS50102"/>
    </source>
</evidence>
<evidence type="ECO:0000256" key="16">
    <source>
        <dbReference type="SAM" id="Coils"/>
    </source>
</evidence>
<dbReference type="Proteomes" id="UP001295444">
    <property type="component" value="Chromosome 08"/>
</dbReference>
<dbReference type="InterPro" id="IPR041591">
    <property type="entry name" value="OCRE"/>
</dbReference>
<evidence type="ECO:0000256" key="3">
    <source>
        <dbReference type="ARBA" id="ARBA00022664"/>
    </source>
</evidence>
<dbReference type="GO" id="GO:0000398">
    <property type="term" value="P:mRNA splicing, via spliceosome"/>
    <property type="evidence" value="ECO:0007669"/>
    <property type="project" value="TreeGrafter"/>
</dbReference>
<dbReference type="SMART" id="SM00355">
    <property type="entry name" value="ZnF_C2H2"/>
    <property type="match status" value="2"/>
</dbReference>
<feature type="region of interest" description="Disordered" evidence="17">
    <location>
        <begin position="2045"/>
        <end position="2084"/>
    </location>
</feature>
<dbReference type="SUPFAM" id="SSF90209">
    <property type="entry name" value="Ran binding protein zinc finger-like"/>
    <property type="match status" value="1"/>
</dbReference>
<dbReference type="Gene3D" id="3.30.70.330">
    <property type="match status" value="3"/>
</dbReference>
<feature type="compositionally biased region" description="Low complexity" evidence="17">
    <location>
        <begin position="1950"/>
        <end position="1976"/>
    </location>
</feature>
<evidence type="ECO:0000256" key="7">
    <source>
        <dbReference type="ARBA" id="ARBA00022771"/>
    </source>
</evidence>
<feature type="compositionally biased region" description="Pro residues" evidence="17">
    <location>
        <begin position="1305"/>
        <end position="1328"/>
    </location>
</feature>
<feature type="compositionally biased region" description="Low complexity" evidence="17">
    <location>
        <begin position="1875"/>
        <end position="1896"/>
    </location>
</feature>
<feature type="region of interest" description="Disordered" evidence="17">
    <location>
        <begin position="1875"/>
        <end position="1903"/>
    </location>
</feature>
<reference evidence="22" key="1">
    <citation type="submission" date="2022-03" db="EMBL/GenBank/DDBJ databases">
        <authorList>
            <person name="Alioto T."/>
            <person name="Alioto T."/>
            <person name="Gomez Garrido J."/>
        </authorList>
    </citation>
    <scope>NUCLEOTIDE SEQUENCE</scope>
</reference>
<name>A0AAD1SV79_PELCU</name>
<evidence type="ECO:0000256" key="1">
    <source>
        <dbReference type="ARBA" id="ARBA00004123"/>
    </source>
</evidence>
<keyword evidence="3" id="KW-0507">mRNA processing</keyword>
<feature type="compositionally biased region" description="Polar residues" evidence="17">
    <location>
        <begin position="2048"/>
        <end position="2066"/>
    </location>
</feature>
<keyword evidence="23" id="KW-1185">Reference proteome</keyword>
<feature type="compositionally biased region" description="Polar residues" evidence="17">
    <location>
        <begin position="1936"/>
        <end position="1949"/>
    </location>
</feature>
<dbReference type="GO" id="GO:0003723">
    <property type="term" value="F:RNA binding"/>
    <property type="evidence" value="ECO:0007669"/>
    <property type="project" value="UniProtKB-UniRule"/>
</dbReference>
<keyword evidence="6" id="KW-0677">Repeat</keyword>
<feature type="compositionally biased region" description="Basic and acidic residues" evidence="17">
    <location>
        <begin position="34"/>
        <end position="46"/>
    </location>
</feature>
<dbReference type="PROSITE" id="PS50157">
    <property type="entry name" value="ZINC_FINGER_C2H2_2"/>
    <property type="match status" value="1"/>
</dbReference>
<dbReference type="SMART" id="SM00547">
    <property type="entry name" value="ZnF_RBZ"/>
    <property type="match status" value="2"/>
</dbReference>
<feature type="compositionally biased region" description="Polar residues" evidence="17">
    <location>
        <begin position="579"/>
        <end position="588"/>
    </location>
</feature>
<feature type="region of interest" description="Disordered" evidence="17">
    <location>
        <begin position="783"/>
        <end position="803"/>
    </location>
</feature>
<feature type="domain" description="RanBP2-type" evidence="21">
    <location>
        <begin position="1712"/>
        <end position="1741"/>
    </location>
</feature>
<dbReference type="Pfam" id="PF01585">
    <property type="entry name" value="G-patch"/>
    <property type="match status" value="1"/>
</dbReference>
<keyword evidence="16" id="KW-0175">Coiled coil</keyword>
<evidence type="ECO:0000256" key="10">
    <source>
        <dbReference type="ARBA" id="ARBA00023187"/>
    </source>
</evidence>
<evidence type="ECO:0000256" key="8">
    <source>
        <dbReference type="ARBA" id="ARBA00022833"/>
    </source>
</evidence>
<keyword evidence="7 15" id="KW-0863">Zinc-finger</keyword>
<dbReference type="PROSITE" id="PS01358">
    <property type="entry name" value="ZF_RANBP2_1"/>
    <property type="match status" value="2"/>
</dbReference>
<keyword evidence="9 14" id="KW-0694">RNA-binding</keyword>